<dbReference type="EMBL" id="CAJQZP010001149">
    <property type="protein sequence ID" value="CAG5022748.1"/>
    <property type="molecule type" value="Genomic_DNA"/>
</dbReference>
<proteinExistence type="predicted"/>
<dbReference type="PANTHER" id="PTHR10773:SF19">
    <property type="match status" value="1"/>
</dbReference>
<dbReference type="Proteomes" id="UP000691718">
    <property type="component" value="Unassembled WGS sequence"/>
</dbReference>
<evidence type="ECO:0000313" key="1">
    <source>
        <dbReference type="EMBL" id="CAG5022748.1"/>
    </source>
</evidence>
<protein>
    <submittedName>
        <fullName evidence="1">(apollo) hypothetical protein</fullName>
    </submittedName>
</protein>
<dbReference type="AlphaFoldDB" id="A0A8S3XII5"/>
<accession>A0A8S3XII5</accession>
<comment type="caution">
    <text evidence="1">The sequence shown here is derived from an EMBL/GenBank/DDBJ whole genome shotgun (WGS) entry which is preliminary data.</text>
</comment>
<dbReference type="OrthoDB" id="6611988at2759"/>
<sequence length="203" mass="23738">MAIMKMQPKAGDNVHLNTLIIRGMSEVQTPRVDTCPTCDSSKIEIDTAPTEVVKDLAMQKLDFHHKQAEVARKLTNNDEADSRCHNSDVRVFQFDLQQQMYLPTLTHTQMYYSRQLAFVNMGIHLEDEGKGIMFLRNEIVRQRGSNEIASCLYKFFTFSEIGYTTDKKKLILWADNWWTKQEPSCTCYVPRFNCKRFLFRNYS</sequence>
<name>A0A8S3XII5_PARAO</name>
<organism evidence="1 2">
    <name type="scientific">Parnassius apollo</name>
    <name type="common">Apollo butterfly</name>
    <name type="synonym">Papilio apollo</name>
    <dbReference type="NCBI Taxonomy" id="110799"/>
    <lineage>
        <taxon>Eukaryota</taxon>
        <taxon>Metazoa</taxon>
        <taxon>Ecdysozoa</taxon>
        <taxon>Arthropoda</taxon>
        <taxon>Hexapoda</taxon>
        <taxon>Insecta</taxon>
        <taxon>Pterygota</taxon>
        <taxon>Neoptera</taxon>
        <taxon>Endopterygota</taxon>
        <taxon>Lepidoptera</taxon>
        <taxon>Glossata</taxon>
        <taxon>Ditrysia</taxon>
        <taxon>Papilionoidea</taxon>
        <taxon>Papilionidae</taxon>
        <taxon>Parnassiinae</taxon>
        <taxon>Parnassini</taxon>
        <taxon>Parnassius</taxon>
        <taxon>Parnassius</taxon>
    </lineage>
</organism>
<dbReference type="PANTHER" id="PTHR10773">
    <property type="entry name" value="DNA-DIRECTED RNA POLYMERASES I, II, AND III SUBUNIT RPABC2"/>
    <property type="match status" value="1"/>
</dbReference>
<reference evidence="1" key="1">
    <citation type="submission" date="2021-04" db="EMBL/GenBank/DDBJ databases">
        <authorList>
            <person name="Tunstrom K."/>
        </authorList>
    </citation>
    <scope>NUCLEOTIDE SEQUENCE</scope>
</reference>
<gene>
    <name evidence="1" type="ORF">PAPOLLO_LOCUS17801</name>
</gene>
<keyword evidence="2" id="KW-1185">Reference proteome</keyword>
<evidence type="ECO:0000313" key="2">
    <source>
        <dbReference type="Proteomes" id="UP000691718"/>
    </source>
</evidence>